<evidence type="ECO:0000259" key="6">
    <source>
        <dbReference type="PROSITE" id="PS50111"/>
    </source>
</evidence>
<keyword evidence="3" id="KW-0807">Transducer</keyword>
<dbReference type="PANTHER" id="PTHR43531:SF11">
    <property type="entry name" value="METHYL-ACCEPTING CHEMOTAXIS PROTEIN 3"/>
    <property type="match status" value="1"/>
</dbReference>
<feature type="region of interest" description="Disordered" evidence="4">
    <location>
        <begin position="734"/>
        <end position="791"/>
    </location>
</feature>
<dbReference type="InterPro" id="IPR051310">
    <property type="entry name" value="MCP_chemotaxis"/>
</dbReference>
<feature type="domain" description="Methyl-accepting transducer" evidence="6">
    <location>
        <begin position="486"/>
        <end position="715"/>
    </location>
</feature>
<dbReference type="PROSITE" id="PS50111">
    <property type="entry name" value="CHEMOTAXIS_TRANSDUC_2"/>
    <property type="match status" value="1"/>
</dbReference>
<dbReference type="SMART" id="SM00283">
    <property type="entry name" value="MA"/>
    <property type="match status" value="1"/>
</dbReference>
<dbReference type="InterPro" id="IPR025991">
    <property type="entry name" value="Chemoreceptor_zinc-bind_dom"/>
</dbReference>
<protein>
    <submittedName>
        <fullName evidence="8">Methyl-accepting chemotaxis sensory transducer</fullName>
    </submittedName>
</protein>
<dbReference type="InterPro" id="IPR004089">
    <property type="entry name" value="MCPsignal_dom"/>
</dbReference>
<keyword evidence="5" id="KW-1133">Transmembrane helix</keyword>
<evidence type="ECO:0000256" key="5">
    <source>
        <dbReference type="SAM" id="Phobius"/>
    </source>
</evidence>
<reference evidence="9" key="1">
    <citation type="submission" date="2009-09" db="EMBL/GenBank/DDBJ databases">
        <title>The complete chromosome of Desulfohalobium retbaense DSM 5692.</title>
        <authorList>
            <consortium name="US DOE Joint Genome Institute (JGI-PGF)"/>
            <person name="Lucas S."/>
            <person name="Copeland A."/>
            <person name="Lapidus A."/>
            <person name="Glavina del Rio T."/>
            <person name="Dalin E."/>
            <person name="Tice H."/>
            <person name="Bruce D."/>
            <person name="Goodwin L."/>
            <person name="Pitluck S."/>
            <person name="Kyrpides N."/>
            <person name="Mavromatis K."/>
            <person name="Ivanova N."/>
            <person name="Mikhailova N."/>
            <person name="Munk A.C."/>
            <person name="Brettin T."/>
            <person name="Detter J.C."/>
            <person name="Han C."/>
            <person name="Tapia R."/>
            <person name="Larimer F."/>
            <person name="Land M."/>
            <person name="Hauser L."/>
            <person name="Markowitz V."/>
            <person name="Cheng J.-F."/>
            <person name="Hugenholtz P."/>
            <person name="Woyke T."/>
            <person name="Wu D."/>
            <person name="Spring S."/>
            <person name="Klenk H.-P."/>
            <person name="Eisen J.A."/>
        </authorList>
    </citation>
    <scope>NUCLEOTIDE SEQUENCE [LARGE SCALE GENOMIC DNA]</scope>
    <source>
        <strain evidence="9">DSM 5692</strain>
    </source>
</reference>
<evidence type="ECO:0000313" key="8">
    <source>
        <dbReference type="EMBL" id="ACV68791.1"/>
    </source>
</evidence>
<dbReference type="GO" id="GO:0004888">
    <property type="term" value="F:transmembrane signaling receptor activity"/>
    <property type="evidence" value="ECO:0007669"/>
    <property type="project" value="TreeGrafter"/>
</dbReference>
<keyword evidence="5" id="KW-0812">Transmembrane</keyword>
<keyword evidence="1" id="KW-0145">Chemotaxis</keyword>
<evidence type="ECO:0000256" key="2">
    <source>
        <dbReference type="ARBA" id="ARBA00029447"/>
    </source>
</evidence>
<dbReference type="GO" id="GO:0006935">
    <property type="term" value="P:chemotaxis"/>
    <property type="evidence" value="ECO:0007669"/>
    <property type="project" value="UniProtKB-KW"/>
</dbReference>
<feature type="transmembrane region" description="Helical" evidence="5">
    <location>
        <begin position="448"/>
        <end position="473"/>
    </location>
</feature>
<feature type="region of interest" description="Disordered" evidence="4">
    <location>
        <begin position="484"/>
        <end position="534"/>
    </location>
</feature>
<feature type="domain" description="T-SNARE coiled-coil homology" evidence="7">
    <location>
        <begin position="645"/>
        <end position="707"/>
    </location>
</feature>
<reference evidence="8 9" key="2">
    <citation type="journal article" date="2010" name="Stand. Genomic Sci.">
        <title>Complete genome sequence of Desulfohalobium retbaense type strain (HR(100)).</title>
        <authorList>
            <person name="Spring S."/>
            <person name="Nolan M."/>
            <person name="Lapidus A."/>
            <person name="Glavina Del Rio T."/>
            <person name="Copeland A."/>
            <person name="Tice H."/>
            <person name="Cheng J.F."/>
            <person name="Lucas S."/>
            <person name="Land M."/>
            <person name="Chen F."/>
            <person name="Bruce D."/>
            <person name="Goodwin L."/>
            <person name="Pitluck S."/>
            <person name="Ivanova N."/>
            <person name="Mavromatis K."/>
            <person name="Mikhailova N."/>
            <person name="Pati A."/>
            <person name="Chen A."/>
            <person name="Palaniappan K."/>
            <person name="Hauser L."/>
            <person name="Chang Y.J."/>
            <person name="Jeffries C.D."/>
            <person name="Munk C."/>
            <person name="Kiss H."/>
            <person name="Chain P."/>
            <person name="Han C."/>
            <person name="Brettin T."/>
            <person name="Detter J.C."/>
            <person name="Schuler E."/>
            <person name="Goker M."/>
            <person name="Rohde M."/>
            <person name="Bristow J."/>
            <person name="Eisen J.A."/>
            <person name="Markowitz V."/>
            <person name="Hugenholtz P."/>
            <person name="Kyrpides N.C."/>
            <person name="Klenk H.P."/>
        </authorList>
    </citation>
    <scope>NUCLEOTIDE SEQUENCE [LARGE SCALE GENOMIC DNA]</scope>
    <source>
        <strain evidence="8 9">DSM 5692</strain>
    </source>
</reference>
<dbReference type="InterPro" id="IPR000727">
    <property type="entry name" value="T_SNARE_dom"/>
</dbReference>
<keyword evidence="9" id="KW-1185">Reference proteome</keyword>
<evidence type="ECO:0000259" key="7">
    <source>
        <dbReference type="PROSITE" id="PS50192"/>
    </source>
</evidence>
<dbReference type="KEGG" id="drt:Dret_1505"/>
<feature type="transmembrane region" description="Helical" evidence="5">
    <location>
        <begin position="15"/>
        <end position="37"/>
    </location>
</feature>
<gene>
    <name evidence="8" type="ordered locus">Dret_1505</name>
</gene>
<sequence>MASTSTVGQRVGRGFGVVILVLIVLGVFAFTGISGLVDDAREMIFGNKLRAVMTEKEVDHLNWTAAVSTFLTNSKVDSLEVQTDPHQCALGQWLDSAQRDKAVEAVPGLEQVFNDIAGPHQTLHTTAVDISKKYTEVDPKLPAFLVEMQTAHMRWADEIQDTLLANEVRIEVQLDPTQCTLGQWLQSDAAQTAYTRGSSSFQATWDELVAAHKRLHESARELTGMYAQVHPGLEELLLEKKSKHLEWVGTLSSKIVRLDPHLGLQTDPEQCGFGRLLDSERWDTFVESFPELESIFAPVLSAHQDLHASAQEIAAILEDDALSDQARLRKAQAVFEDVSQPSMTLVARAFDRAISQEDKLVQARRKAEAYFSSQVLPLLNTVLGDLRTLQQKAEAELAGLREARRLFAQKAMPAQHEVVTHLHEGEDLIAANLMTEAALLGKARDNKVLLGSIVVLGIVLAIVLAVCIVRGVVRALRPITTQLAHAGAQTESASRQVASGSESLAQGASEQASNLEETSSSLEEMSAQTKHNADNADQAVNAVEETIQSVDNGVASMERMNSAINQIQESSIETSKIIKTIDDIAFQTNLLALNAAVEAARAGEAGKGFAVVAEEVRNLARRSAEAAQHTGDLLKKAQEHALNGVGVADEVSEQLESIKTSSQRVNEFVTEIASASKEQAQGIDQVNTAVAEMDTVVQQNASDSEESASAAEELATQAEELQRIVGDLVALVGTKGEGSGAPTGKRSRSTDDPALQATPRQSQRNPRSRHAHAEQDSDSLISLEDKDLQDF</sequence>
<evidence type="ECO:0000313" key="9">
    <source>
        <dbReference type="Proteomes" id="UP000001052"/>
    </source>
</evidence>
<dbReference type="GO" id="GO:0007165">
    <property type="term" value="P:signal transduction"/>
    <property type="evidence" value="ECO:0007669"/>
    <property type="project" value="UniProtKB-KW"/>
</dbReference>
<dbReference type="Pfam" id="PF00015">
    <property type="entry name" value="MCPsignal"/>
    <property type="match status" value="1"/>
</dbReference>
<feature type="compositionally biased region" description="Polar residues" evidence="4">
    <location>
        <begin position="484"/>
        <end position="512"/>
    </location>
</feature>
<dbReference type="STRING" id="485915.Dret_1505"/>
<dbReference type="HOGENOM" id="CLU_000445_107_13_7"/>
<name>C8X2Z4_DESRD</name>
<evidence type="ECO:0000256" key="4">
    <source>
        <dbReference type="SAM" id="MobiDB-lite"/>
    </source>
</evidence>
<dbReference type="EMBL" id="CP001734">
    <property type="protein sequence ID" value="ACV68791.1"/>
    <property type="molecule type" value="Genomic_DNA"/>
</dbReference>
<dbReference type="OrthoDB" id="5342522at2"/>
<evidence type="ECO:0000256" key="1">
    <source>
        <dbReference type="ARBA" id="ARBA00022500"/>
    </source>
</evidence>
<proteinExistence type="inferred from homology"/>
<dbReference type="CDD" id="cd11386">
    <property type="entry name" value="MCP_signal"/>
    <property type="match status" value="1"/>
</dbReference>
<accession>C8X2Z4</accession>
<dbReference type="eggNOG" id="COG0840">
    <property type="taxonomic scope" value="Bacteria"/>
</dbReference>
<dbReference type="PANTHER" id="PTHR43531">
    <property type="entry name" value="PROTEIN ICFG"/>
    <property type="match status" value="1"/>
</dbReference>
<comment type="similarity">
    <text evidence="2">Belongs to the methyl-accepting chemotaxis (MCP) protein family.</text>
</comment>
<dbReference type="GO" id="GO:0005886">
    <property type="term" value="C:plasma membrane"/>
    <property type="evidence" value="ECO:0007669"/>
    <property type="project" value="TreeGrafter"/>
</dbReference>
<dbReference type="PROSITE" id="PS50192">
    <property type="entry name" value="T_SNARE"/>
    <property type="match status" value="1"/>
</dbReference>
<dbReference type="Gene3D" id="1.20.120.30">
    <property type="entry name" value="Aspartate receptor, ligand-binding domain"/>
    <property type="match status" value="3"/>
</dbReference>
<dbReference type="Proteomes" id="UP000001052">
    <property type="component" value="Chromosome"/>
</dbReference>
<keyword evidence="5" id="KW-0472">Membrane</keyword>
<dbReference type="Gene3D" id="1.10.287.950">
    <property type="entry name" value="Methyl-accepting chemotaxis protein"/>
    <property type="match status" value="1"/>
</dbReference>
<feature type="compositionally biased region" description="Low complexity" evidence="4">
    <location>
        <begin position="513"/>
        <end position="526"/>
    </location>
</feature>
<dbReference type="AlphaFoldDB" id="C8X2Z4"/>
<dbReference type="RefSeq" id="WP_015751936.1">
    <property type="nucleotide sequence ID" value="NC_013223.1"/>
</dbReference>
<evidence type="ECO:0000256" key="3">
    <source>
        <dbReference type="PROSITE-ProRule" id="PRU00284"/>
    </source>
</evidence>
<organism evidence="8 9">
    <name type="scientific">Desulfohalobium retbaense (strain ATCC 49708 / DSM 5692 / JCM 16813 / HR100)</name>
    <dbReference type="NCBI Taxonomy" id="485915"/>
    <lineage>
        <taxon>Bacteria</taxon>
        <taxon>Pseudomonadati</taxon>
        <taxon>Thermodesulfobacteriota</taxon>
        <taxon>Desulfovibrionia</taxon>
        <taxon>Desulfovibrionales</taxon>
        <taxon>Desulfohalobiaceae</taxon>
        <taxon>Desulfohalobium</taxon>
    </lineage>
</organism>
<dbReference type="SUPFAM" id="SSF58104">
    <property type="entry name" value="Methyl-accepting chemotaxis protein (MCP) signaling domain"/>
    <property type="match status" value="1"/>
</dbReference>
<dbReference type="Pfam" id="PF13682">
    <property type="entry name" value="CZB"/>
    <property type="match status" value="2"/>
</dbReference>